<protein>
    <submittedName>
        <fullName evidence="1">Uncharacterized protein</fullName>
    </submittedName>
</protein>
<organism evidence="1 2">
    <name type="scientific">Methylophaga thiooxydans</name>
    <dbReference type="NCBI Taxonomy" id="392484"/>
    <lineage>
        <taxon>Bacteria</taxon>
        <taxon>Pseudomonadati</taxon>
        <taxon>Pseudomonadota</taxon>
        <taxon>Gammaproteobacteria</taxon>
        <taxon>Thiotrichales</taxon>
        <taxon>Piscirickettsiaceae</taxon>
        <taxon>Methylophaga</taxon>
    </lineage>
</organism>
<sequence length="40" mass="4514">MHTLSNNEVTECCLLPFAGDLFSEYRGLYSADCDKPVNFI</sequence>
<dbReference type="AlphaFoldDB" id="A0A0A0BHP9"/>
<name>A0A0A0BHP9_9GAMM</name>
<evidence type="ECO:0000313" key="2">
    <source>
        <dbReference type="Proteomes" id="UP000029999"/>
    </source>
</evidence>
<accession>A0A0A0BHP9</accession>
<dbReference type="Proteomes" id="UP000029999">
    <property type="component" value="Unassembled WGS sequence"/>
</dbReference>
<proteinExistence type="predicted"/>
<gene>
    <name evidence="1" type="ORF">LP43_1011</name>
</gene>
<dbReference type="EMBL" id="JRQD01000002">
    <property type="protein sequence ID" value="KGM07400.1"/>
    <property type="molecule type" value="Genomic_DNA"/>
</dbReference>
<reference evidence="1 2" key="1">
    <citation type="submission" date="2014-09" db="EMBL/GenBank/DDBJ databases">
        <authorList>
            <person name="Grob C."/>
            <person name="Taubert M."/>
            <person name="Howat A.M."/>
            <person name="Burns O.J."/>
            <person name="Dixon J.L."/>
            <person name="Chen Y."/>
            <person name="Murrell J.C."/>
        </authorList>
    </citation>
    <scope>NUCLEOTIDE SEQUENCE [LARGE SCALE GENOMIC DNA]</scope>
    <source>
        <strain evidence="1">L4</strain>
    </source>
</reference>
<evidence type="ECO:0000313" key="1">
    <source>
        <dbReference type="EMBL" id="KGM07400.1"/>
    </source>
</evidence>
<comment type="caution">
    <text evidence="1">The sequence shown here is derived from an EMBL/GenBank/DDBJ whole genome shotgun (WGS) entry which is preliminary data.</text>
</comment>